<dbReference type="Pfam" id="PF14351">
    <property type="entry name" value="DUF4401"/>
    <property type="match status" value="1"/>
</dbReference>
<keyword evidence="1" id="KW-0812">Transmembrane</keyword>
<evidence type="ECO:0000313" key="4">
    <source>
        <dbReference type="EMBL" id="SFO10772.1"/>
    </source>
</evidence>
<feature type="domain" description="DUF2157" evidence="2">
    <location>
        <begin position="27"/>
        <end position="166"/>
    </location>
</feature>
<feature type="transmembrane region" description="Helical" evidence="1">
    <location>
        <begin position="510"/>
        <end position="529"/>
    </location>
</feature>
<feature type="transmembrane region" description="Helical" evidence="1">
    <location>
        <begin position="636"/>
        <end position="655"/>
    </location>
</feature>
<protein>
    <submittedName>
        <fullName evidence="4">Uncharacterized membrane protein</fullName>
    </submittedName>
</protein>
<reference evidence="5" key="1">
    <citation type="submission" date="2016-10" db="EMBL/GenBank/DDBJ databases">
        <authorList>
            <person name="Varghese N."/>
            <person name="Submissions S."/>
        </authorList>
    </citation>
    <scope>NUCLEOTIDE SEQUENCE [LARGE SCALE GENOMIC DNA]</scope>
    <source>
        <strain evidence="5">OV426</strain>
    </source>
</reference>
<feature type="transmembrane region" description="Helical" evidence="1">
    <location>
        <begin position="142"/>
        <end position="160"/>
    </location>
</feature>
<feature type="transmembrane region" description="Helical" evidence="1">
    <location>
        <begin position="165"/>
        <end position="183"/>
    </location>
</feature>
<feature type="transmembrane region" description="Helical" evidence="1">
    <location>
        <begin position="541"/>
        <end position="558"/>
    </location>
</feature>
<feature type="transmembrane region" description="Helical" evidence="1">
    <location>
        <begin position="57"/>
        <end position="79"/>
    </location>
</feature>
<feature type="transmembrane region" description="Helical" evidence="1">
    <location>
        <begin position="429"/>
        <end position="449"/>
    </location>
</feature>
<feature type="domain" description="DUF4401" evidence="3">
    <location>
        <begin position="394"/>
        <end position="722"/>
    </location>
</feature>
<proteinExistence type="predicted"/>
<evidence type="ECO:0000256" key="1">
    <source>
        <dbReference type="SAM" id="Phobius"/>
    </source>
</evidence>
<evidence type="ECO:0000259" key="3">
    <source>
        <dbReference type="Pfam" id="PF14351"/>
    </source>
</evidence>
<keyword evidence="1" id="KW-1133">Transmembrane helix</keyword>
<feature type="transmembrane region" description="Helical" evidence="1">
    <location>
        <begin position="117"/>
        <end position="136"/>
    </location>
</feature>
<dbReference type="RefSeq" id="WP_090964858.1">
    <property type="nucleotide sequence ID" value="NZ_FOVG01000003.1"/>
</dbReference>
<keyword evidence="5" id="KW-1185">Reference proteome</keyword>
<feature type="transmembrane region" description="Helical" evidence="1">
    <location>
        <begin position="203"/>
        <end position="227"/>
    </location>
</feature>
<feature type="transmembrane region" description="Helical" evidence="1">
    <location>
        <begin position="485"/>
        <end position="503"/>
    </location>
</feature>
<sequence length="735" mass="80078">MREIAPDGITGMPSLTAAYLCRQIAGLVKAGSLTPETCLRIYAFCGIRPSDAQWRQFLIPVLCCLGLLSLVAGAVFFVAWNWAWLPKMAKFALAELLIVALAVITWWRWYSTLARSALLAAGLGFGALFALYGQIYQTGADSWELFRAWLCVLLPLALIARQNSLWFFSWLIANLAFQLYYTTLPSSLLDVALSDSFTRLPTAVLYSYLALLAACLIIREVLAWRAITHHPESWLASRWFSRVMAGFLLLLLTSIVAGNLSDWQGANHFTSVTGAWAITLLAGYYLYRFRYVDLCMLTLGIASLTVVGCALITQLFLLAYDTGDLFLTGALMILWVAANGSILLKWQRKLVEKGPIDLVPARLTLLKDTLRQQGLLSYSQVQEIQQRGHASDLPWYLRLALSIGGWVAAIIILLLMALVLYAADLLNDPNSATLILPSLLLAIIARGLLRNERDGKHHLGLAWAIAATCGLIFGVLLQIQSSDISFMMLGSLCTLPILAVMAVSMPDRTYRFMAITAITFFLVLAGYSLARLTLSPTADRLAVSILVAAVMFLWLQIVSHQLRLQAGPYADAVPPLLHGIPAGLMLLSFLGINAAFITDMFWSAAQFATLQSAMGTGIAAGLMLSVLSQRRNGQPLFSIITLPAALICGAAALYAPGIGLGLWLILMARYQGSPGLLVVSSGFMVLYVIGWYYFLEVTLLQKSLLLLAGGLVLLGLAWGVKKVLPAQIGGASENA</sequence>
<feature type="transmembrane region" description="Helical" evidence="1">
    <location>
        <begin position="579"/>
        <end position="598"/>
    </location>
</feature>
<dbReference type="Pfam" id="PF09925">
    <property type="entry name" value="DUF2157"/>
    <property type="match status" value="1"/>
</dbReference>
<dbReference type="InterPro" id="IPR025513">
    <property type="entry name" value="DUF4401"/>
</dbReference>
<feature type="transmembrane region" description="Helical" evidence="1">
    <location>
        <begin position="91"/>
        <end position="110"/>
    </location>
</feature>
<keyword evidence="1" id="KW-0472">Membrane</keyword>
<feature type="transmembrane region" description="Helical" evidence="1">
    <location>
        <begin position="395"/>
        <end position="423"/>
    </location>
</feature>
<evidence type="ECO:0000313" key="5">
    <source>
        <dbReference type="Proteomes" id="UP000198968"/>
    </source>
</evidence>
<dbReference type="InterPro" id="IPR018677">
    <property type="entry name" value="DUF2157"/>
</dbReference>
<dbReference type="EMBL" id="FOVG01000003">
    <property type="protein sequence ID" value="SFO10772.1"/>
    <property type="molecule type" value="Genomic_DNA"/>
</dbReference>
<gene>
    <name evidence="4" type="ORF">SAMN05428971_2932</name>
</gene>
<feature type="transmembrane region" description="Helical" evidence="1">
    <location>
        <begin position="325"/>
        <end position="344"/>
    </location>
</feature>
<feature type="transmembrane region" description="Helical" evidence="1">
    <location>
        <begin position="704"/>
        <end position="720"/>
    </location>
</feature>
<organism evidence="4 5">
    <name type="scientific">Candidatus Pantoea varia</name>
    <dbReference type="NCBI Taxonomy" id="1881036"/>
    <lineage>
        <taxon>Bacteria</taxon>
        <taxon>Pseudomonadati</taxon>
        <taxon>Pseudomonadota</taxon>
        <taxon>Gammaproteobacteria</taxon>
        <taxon>Enterobacterales</taxon>
        <taxon>Erwiniaceae</taxon>
        <taxon>Pantoea</taxon>
    </lineage>
</organism>
<feature type="transmembrane region" description="Helical" evidence="1">
    <location>
        <begin position="675"/>
        <end position="695"/>
    </location>
</feature>
<feature type="transmembrane region" description="Helical" evidence="1">
    <location>
        <begin position="269"/>
        <end position="287"/>
    </location>
</feature>
<feature type="transmembrane region" description="Helical" evidence="1">
    <location>
        <begin position="294"/>
        <end position="319"/>
    </location>
</feature>
<dbReference type="Proteomes" id="UP000198968">
    <property type="component" value="Unassembled WGS sequence"/>
</dbReference>
<dbReference type="AlphaFoldDB" id="A0A1I5EGV2"/>
<feature type="transmembrane region" description="Helical" evidence="1">
    <location>
        <begin position="461"/>
        <end position="479"/>
    </location>
</feature>
<evidence type="ECO:0000259" key="2">
    <source>
        <dbReference type="Pfam" id="PF09925"/>
    </source>
</evidence>
<feature type="transmembrane region" description="Helical" evidence="1">
    <location>
        <begin position="604"/>
        <end position="624"/>
    </location>
</feature>
<name>A0A1I5EGV2_9GAMM</name>
<dbReference type="OrthoDB" id="327621at2"/>
<accession>A0A1I5EGV2</accession>
<feature type="transmembrane region" description="Helical" evidence="1">
    <location>
        <begin position="239"/>
        <end position="257"/>
    </location>
</feature>